<evidence type="ECO:0000256" key="1">
    <source>
        <dbReference type="SAM" id="MobiDB-lite"/>
    </source>
</evidence>
<gene>
    <name evidence="2" type="ORF">JYZ213_LOCUS19014</name>
</gene>
<evidence type="ECO:0000313" key="3">
    <source>
        <dbReference type="Proteomes" id="UP000663845"/>
    </source>
</evidence>
<dbReference type="Proteomes" id="UP000663845">
    <property type="component" value="Unassembled WGS sequence"/>
</dbReference>
<evidence type="ECO:0000313" key="2">
    <source>
        <dbReference type="EMBL" id="CAF1057200.1"/>
    </source>
</evidence>
<feature type="compositionally biased region" description="Basic residues" evidence="1">
    <location>
        <begin position="1"/>
        <end position="13"/>
    </location>
</feature>
<organism evidence="2 3">
    <name type="scientific">Adineta steineri</name>
    <dbReference type="NCBI Taxonomy" id="433720"/>
    <lineage>
        <taxon>Eukaryota</taxon>
        <taxon>Metazoa</taxon>
        <taxon>Spiralia</taxon>
        <taxon>Gnathifera</taxon>
        <taxon>Rotifera</taxon>
        <taxon>Eurotatoria</taxon>
        <taxon>Bdelloidea</taxon>
        <taxon>Adinetida</taxon>
        <taxon>Adinetidae</taxon>
        <taxon>Adineta</taxon>
    </lineage>
</organism>
<dbReference type="AlphaFoldDB" id="A0A814KYX3"/>
<feature type="compositionally biased region" description="Acidic residues" evidence="1">
    <location>
        <begin position="107"/>
        <end position="123"/>
    </location>
</feature>
<feature type="region of interest" description="Disordered" evidence="1">
    <location>
        <begin position="1"/>
        <end position="37"/>
    </location>
</feature>
<name>A0A814KYX3_9BILA</name>
<sequence>MQRTSKSRNKSSKKPSTTSETVPSLPPSNPIITTPDHPGCWRIIKNEITPSSQIPSINTNHPSIIYRNSIFSIHDRNYTRLSFQNYNKRIEPLMIKYGLKEDKNNLEDGEIDPDDNDDDDDDEKEKITINDDDIEPKHATTLGKTIRKKFNKKPFSRVQFDNKSRITKRKRRTRPRTSSD</sequence>
<feature type="compositionally biased region" description="Basic residues" evidence="1">
    <location>
        <begin position="145"/>
        <end position="155"/>
    </location>
</feature>
<comment type="caution">
    <text evidence="2">The sequence shown here is derived from an EMBL/GenBank/DDBJ whole genome shotgun (WGS) entry which is preliminary data.</text>
</comment>
<feature type="compositionally biased region" description="Basic residues" evidence="1">
    <location>
        <begin position="165"/>
        <end position="180"/>
    </location>
</feature>
<dbReference type="EMBL" id="CAJNOG010000190">
    <property type="protein sequence ID" value="CAF1057200.1"/>
    <property type="molecule type" value="Genomic_DNA"/>
</dbReference>
<accession>A0A814KYX3</accession>
<proteinExistence type="predicted"/>
<protein>
    <submittedName>
        <fullName evidence="2">Uncharacterized protein</fullName>
    </submittedName>
</protein>
<feature type="compositionally biased region" description="Low complexity" evidence="1">
    <location>
        <begin position="14"/>
        <end position="23"/>
    </location>
</feature>
<dbReference type="Pfam" id="PF10175">
    <property type="entry name" value="MPP6"/>
    <property type="match status" value="1"/>
</dbReference>
<reference evidence="2" key="1">
    <citation type="submission" date="2021-02" db="EMBL/GenBank/DDBJ databases">
        <authorList>
            <person name="Nowell W R."/>
        </authorList>
    </citation>
    <scope>NUCLEOTIDE SEQUENCE</scope>
</reference>
<feature type="region of interest" description="Disordered" evidence="1">
    <location>
        <begin position="104"/>
        <end position="180"/>
    </location>
</feature>